<accession>A0A336MCA1</accession>
<dbReference type="SUPFAM" id="SSF53850">
    <property type="entry name" value="Periplasmic binding protein-like II"/>
    <property type="match status" value="2"/>
</dbReference>
<evidence type="ECO:0000256" key="7">
    <source>
        <dbReference type="ARBA" id="ARBA00023170"/>
    </source>
</evidence>
<evidence type="ECO:0000256" key="8">
    <source>
        <dbReference type="ARBA" id="ARBA00023180"/>
    </source>
</evidence>
<evidence type="ECO:0000256" key="4">
    <source>
        <dbReference type="ARBA" id="ARBA00022692"/>
    </source>
</evidence>
<evidence type="ECO:0000256" key="2">
    <source>
        <dbReference type="ARBA" id="ARBA00008685"/>
    </source>
</evidence>
<evidence type="ECO:0000256" key="6">
    <source>
        <dbReference type="ARBA" id="ARBA00023136"/>
    </source>
</evidence>
<gene>
    <name evidence="13" type="primary">CSON009436</name>
</gene>
<dbReference type="VEuPathDB" id="VectorBase:CSON009436"/>
<dbReference type="PANTHER" id="PTHR42643">
    <property type="entry name" value="IONOTROPIC RECEPTOR 20A-RELATED"/>
    <property type="match status" value="1"/>
</dbReference>
<dbReference type="Gene3D" id="1.10.287.70">
    <property type="match status" value="2"/>
</dbReference>
<evidence type="ECO:0000256" key="5">
    <source>
        <dbReference type="ARBA" id="ARBA00022989"/>
    </source>
</evidence>
<evidence type="ECO:0000313" key="13">
    <source>
        <dbReference type="EMBL" id="SSX23668.1"/>
    </source>
</evidence>
<feature type="transmembrane region" description="Helical" evidence="9">
    <location>
        <begin position="729"/>
        <end position="757"/>
    </location>
</feature>
<dbReference type="GO" id="GO:0005886">
    <property type="term" value="C:plasma membrane"/>
    <property type="evidence" value="ECO:0007669"/>
    <property type="project" value="UniProtKB-SubCell"/>
</dbReference>
<keyword evidence="6 9" id="KW-0472">Membrane</keyword>
<feature type="signal peptide" evidence="10">
    <location>
        <begin position="1"/>
        <end position="19"/>
    </location>
</feature>
<comment type="subcellular location">
    <subcellularLocation>
        <location evidence="1">Cell membrane</location>
        <topology evidence="1">Multi-pass membrane protein</topology>
    </subcellularLocation>
</comment>
<comment type="similarity">
    <text evidence="2">Belongs to the glutamate-gated ion channel (TC 1.A.10.1) family.</text>
</comment>
<feature type="transmembrane region" description="Helical" evidence="9">
    <location>
        <begin position="650"/>
        <end position="671"/>
    </location>
</feature>
<dbReference type="EMBL" id="UFQS01000374">
    <property type="protein sequence ID" value="SSX03302.1"/>
    <property type="molecule type" value="Genomic_DNA"/>
</dbReference>
<keyword evidence="8" id="KW-0325">Glycoprotein</keyword>
<feature type="transmembrane region" description="Helical" evidence="9">
    <location>
        <begin position="580"/>
        <end position="597"/>
    </location>
</feature>
<feature type="domain" description="Ionotropic glutamate receptor C-terminal" evidence="11">
    <location>
        <begin position="577"/>
        <end position="688"/>
    </location>
</feature>
<sequence length="1037" mass="118030">MWFKNIIGIFILPCCLVMGADDFPSLISANASIAIVLDREYMDTMYESTLEEIKVIMEKVLREDLRNGGLIVNYYAWTKINYKKDFTAVLTITNCVETWEVFEEIQEEKLLMIALTEPNCPRLPIDRAIMIPIITPGEELPQVVLDAKIARSFKWSSAIVLHDETFGRDMISRVLLSLSQESPDGIVTPTAISMFKVSSKSHDWDRKKEIRLTLKSLPLSRIGTNFIAIVTTKVMETIIEISRDIGLVNTFTQWLYVVSDTNFNNNNISMVAPMIDEGHNVAFIFNNTRSDSTCVGGLHCHCAELLRAFVLGLSKMIKEEQAVYGQISDEEWEVIRPTKSERRDTIIGYMHAHLREFSKCDNCTTWQIQGAEVWGNSLDTRDLSKSTALFFNTYDTNWSEKTKLLNVGSWKSTTGLILYDVLFPHVSHKFRAKNFHIITYHNPPWQIISYNETGQPSPDSSKGVVLDVLKSISKRLNFTYNLHLINVAPANSNFSLDDSTNSTAQDIHLLTSNLPSEVLSTLQEGKILLAAVAATVNSKYLKYVNFTMPLSVQPYSFLVSRPKELSRMFLFLAPFTPETWTCLFLIIFVVAPALYLINKFSPWYEANGIIVKGGLGKADNCFWYVYGALLQQGGLYLPRADSGRIVVGTWWLVVIVVATTYCGNLVAFLTFPQMDVPITTVGKLVKNDKGITWGMQTGTFLIEYLKTMPLSVQPYSFLVSRPKELSRMFLFLAPFTPETWTCLFLIIFVVAPALYLINKFSPWYEANGIIVKGGLGKADNCFWYVYGALLQQGGLYLPRADSGRIVVGTWWLVVIVVATTYCGNLVAFLTFPQMDVPITTVGKLVKNDKGITWGMQTGTFLIEYLKETDEHKYKTLYDNAMLFNEEIGEDVIDKVRHGKHIHIDWKTNLQYIMKREFLLTDSCDFVLVAEEFLEEQIAMVMPKGSPYLALINQEIKILHQMGFIELWLKKYLPKKDKCWTVKKNSEVENHTVNLTDMQGCFIVLLLGIGVGVLLILSECCWYHREKYMTKRLFQFTH</sequence>
<feature type="chain" id="PRO_5036062314" evidence="10">
    <location>
        <begin position="20"/>
        <end position="1037"/>
    </location>
</feature>
<keyword evidence="4 9" id="KW-0812">Transmembrane</keyword>
<evidence type="ECO:0000256" key="1">
    <source>
        <dbReference type="ARBA" id="ARBA00004651"/>
    </source>
</evidence>
<evidence type="ECO:0000256" key="9">
    <source>
        <dbReference type="SAM" id="Phobius"/>
    </source>
</evidence>
<evidence type="ECO:0000313" key="12">
    <source>
        <dbReference type="EMBL" id="SSX03302.1"/>
    </source>
</evidence>
<keyword evidence="7" id="KW-0675">Receptor</keyword>
<organism evidence="13">
    <name type="scientific">Culicoides sonorensis</name>
    <name type="common">Biting midge</name>
    <dbReference type="NCBI Taxonomy" id="179676"/>
    <lineage>
        <taxon>Eukaryota</taxon>
        <taxon>Metazoa</taxon>
        <taxon>Ecdysozoa</taxon>
        <taxon>Arthropoda</taxon>
        <taxon>Hexapoda</taxon>
        <taxon>Insecta</taxon>
        <taxon>Pterygota</taxon>
        <taxon>Neoptera</taxon>
        <taxon>Endopterygota</taxon>
        <taxon>Diptera</taxon>
        <taxon>Nematocera</taxon>
        <taxon>Chironomoidea</taxon>
        <taxon>Ceratopogonidae</taxon>
        <taxon>Ceratopogoninae</taxon>
        <taxon>Culicoides</taxon>
        <taxon>Monoculicoides</taxon>
    </lineage>
</organism>
<name>A0A336MCA1_CULSO</name>
<dbReference type="InterPro" id="IPR001320">
    <property type="entry name" value="Iontro_rcpt_C"/>
</dbReference>
<proteinExistence type="inferred from homology"/>
<keyword evidence="10" id="KW-0732">Signal</keyword>
<protein>
    <submittedName>
        <fullName evidence="13">CSON009436 protein</fullName>
    </submittedName>
</protein>
<reference evidence="13" key="2">
    <citation type="submission" date="2018-07" db="EMBL/GenBank/DDBJ databases">
        <authorList>
            <person name="Quirk P.G."/>
            <person name="Krulwich T.A."/>
        </authorList>
    </citation>
    <scope>NUCLEOTIDE SEQUENCE</scope>
</reference>
<dbReference type="FunFam" id="1.10.287.70:FF:000143">
    <property type="entry name" value="Probable glutamate receptor"/>
    <property type="match status" value="2"/>
</dbReference>
<dbReference type="PANTHER" id="PTHR42643:SF24">
    <property type="entry name" value="IONOTROPIC RECEPTOR 60A"/>
    <property type="match status" value="1"/>
</dbReference>
<dbReference type="AlphaFoldDB" id="A0A336MCA1"/>
<evidence type="ECO:0000256" key="10">
    <source>
        <dbReference type="SAM" id="SignalP"/>
    </source>
</evidence>
<dbReference type="Pfam" id="PF00060">
    <property type="entry name" value="Lig_chan"/>
    <property type="match status" value="2"/>
</dbReference>
<dbReference type="InterPro" id="IPR052192">
    <property type="entry name" value="Insect_Ionotropic_Sensory_Rcpt"/>
</dbReference>
<dbReference type="GO" id="GO:0050906">
    <property type="term" value="P:detection of stimulus involved in sensory perception"/>
    <property type="evidence" value="ECO:0007669"/>
    <property type="project" value="UniProtKB-ARBA"/>
</dbReference>
<evidence type="ECO:0000259" key="11">
    <source>
        <dbReference type="Pfam" id="PF00060"/>
    </source>
</evidence>
<dbReference type="Gene3D" id="3.40.190.10">
    <property type="entry name" value="Periplasmic binding protein-like II"/>
    <property type="match status" value="1"/>
</dbReference>
<keyword evidence="3" id="KW-1003">Cell membrane</keyword>
<evidence type="ECO:0000256" key="3">
    <source>
        <dbReference type="ARBA" id="ARBA00022475"/>
    </source>
</evidence>
<feature type="transmembrane region" description="Helical" evidence="9">
    <location>
        <begin position="1001"/>
        <end position="1022"/>
    </location>
</feature>
<feature type="domain" description="Ionotropic glutamate receptor C-terminal" evidence="11">
    <location>
        <begin position="737"/>
        <end position="1008"/>
    </location>
</feature>
<reference evidence="12" key="1">
    <citation type="submission" date="2018-04" db="EMBL/GenBank/DDBJ databases">
        <authorList>
            <person name="Go L.Y."/>
            <person name="Mitchell J.A."/>
        </authorList>
    </citation>
    <scope>NUCLEOTIDE SEQUENCE</scope>
    <source>
        <tissue evidence="12">Whole organism</tissue>
    </source>
</reference>
<keyword evidence="5 9" id="KW-1133">Transmembrane helix</keyword>
<dbReference type="GO" id="GO:0015276">
    <property type="term" value="F:ligand-gated monoatomic ion channel activity"/>
    <property type="evidence" value="ECO:0007669"/>
    <property type="project" value="InterPro"/>
</dbReference>
<dbReference type="EMBL" id="UFQT01000374">
    <property type="protein sequence ID" value="SSX23668.1"/>
    <property type="molecule type" value="Genomic_DNA"/>
</dbReference>
<feature type="transmembrane region" description="Helical" evidence="9">
    <location>
        <begin position="810"/>
        <end position="831"/>
    </location>
</feature>